<comment type="caution">
    <text evidence="3">The sequence shown here is derived from an EMBL/GenBank/DDBJ whole genome shotgun (WGS) entry which is preliminary data.</text>
</comment>
<keyword evidence="2" id="KW-0732">Signal</keyword>
<keyword evidence="5" id="KW-1185">Reference proteome</keyword>
<gene>
    <name evidence="3" type="ORF">C1SCF055_LOCUS43214</name>
</gene>
<dbReference type="OrthoDB" id="447111at2759"/>
<dbReference type="EMBL" id="CAMXCT020006707">
    <property type="protein sequence ID" value="CAL1172039.1"/>
    <property type="molecule type" value="Genomic_DNA"/>
</dbReference>
<sequence>MAGAARAFRRAVLHGLLLLAVQWSRAWLGLAHRGDRLKRWVVRQATGEQNALQEKARTEAPVLFGDSDLKLPDETALALRARARRRADWARKRLDLHTEDVLEDIPATLEGDRAQDVEREGNLIRKRVEAKRAKERQEAELKATTSLQRQLRRKEEKRLQAERWGSTKERRRAERMAQSHGVELPSLEEAHRMSVVQLRDALWNAGYPARGLPSPADARQLAPEELKERLQRAKVRFLSQLSHVLLKAKVKGSLEDDDWS</sequence>
<evidence type="ECO:0000313" key="5">
    <source>
        <dbReference type="Proteomes" id="UP001152797"/>
    </source>
</evidence>
<dbReference type="AlphaFoldDB" id="A0A9P1GPD4"/>
<feature type="region of interest" description="Disordered" evidence="1">
    <location>
        <begin position="134"/>
        <end position="180"/>
    </location>
</feature>
<feature type="compositionally biased region" description="Basic and acidic residues" evidence="1">
    <location>
        <begin position="153"/>
        <end position="177"/>
    </location>
</feature>
<feature type="signal peptide" evidence="2">
    <location>
        <begin position="1"/>
        <end position="26"/>
    </location>
</feature>
<name>A0A9P1GPD4_9DINO</name>
<reference evidence="3" key="1">
    <citation type="submission" date="2022-10" db="EMBL/GenBank/DDBJ databases">
        <authorList>
            <person name="Chen Y."/>
            <person name="Dougan E. K."/>
            <person name="Chan C."/>
            <person name="Rhodes N."/>
            <person name="Thang M."/>
        </authorList>
    </citation>
    <scope>NUCLEOTIDE SEQUENCE</scope>
</reference>
<feature type="chain" id="PRO_5043273088" evidence="2">
    <location>
        <begin position="27"/>
        <end position="260"/>
    </location>
</feature>
<organism evidence="3">
    <name type="scientific">Cladocopium goreaui</name>
    <dbReference type="NCBI Taxonomy" id="2562237"/>
    <lineage>
        <taxon>Eukaryota</taxon>
        <taxon>Sar</taxon>
        <taxon>Alveolata</taxon>
        <taxon>Dinophyceae</taxon>
        <taxon>Suessiales</taxon>
        <taxon>Symbiodiniaceae</taxon>
        <taxon>Cladocopium</taxon>
    </lineage>
</organism>
<dbReference type="Proteomes" id="UP001152797">
    <property type="component" value="Unassembled WGS sequence"/>
</dbReference>
<reference evidence="4 5" key="2">
    <citation type="submission" date="2024-05" db="EMBL/GenBank/DDBJ databases">
        <authorList>
            <person name="Chen Y."/>
            <person name="Shah S."/>
            <person name="Dougan E. K."/>
            <person name="Thang M."/>
            <person name="Chan C."/>
        </authorList>
    </citation>
    <scope>NUCLEOTIDE SEQUENCE [LARGE SCALE GENOMIC DNA]</scope>
</reference>
<evidence type="ECO:0000256" key="2">
    <source>
        <dbReference type="SAM" id="SignalP"/>
    </source>
</evidence>
<evidence type="ECO:0000313" key="4">
    <source>
        <dbReference type="EMBL" id="CAL4805976.1"/>
    </source>
</evidence>
<evidence type="ECO:0000313" key="3">
    <source>
        <dbReference type="EMBL" id="CAI4018664.1"/>
    </source>
</evidence>
<accession>A0A9P1GPD4</accession>
<dbReference type="EMBL" id="CAMXCT030006707">
    <property type="protein sequence ID" value="CAL4805976.1"/>
    <property type="molecule type" value="Genomic_DNA"/>
</dbReference>
<proteinExistence type="predicted"/>
<evidence type="ECO:0000256" key="1">
    <source>
        <dbReference type="SAM" id="MobiDB-lite"/>
    </source>
</evidence>
<protein>
    <submittedName>
        <fullName evidence="4">PARP-type domain-containing protein</fullName>
    </submittedName>
</protein>
<dbReference type="EMBL" id="CAMXCT010006707">
    <property type="protein sequence ID" value="CAI4018664.1"/>
    <property type="molecule type" value="Genomic_DNA"/>
</dbReference>